<dbReference type="STRING" id="983917.RGE_36280"/>
<dbReference type="InterPro" id="IPR029033">
    <property type="entry name" value="His_PPase_superfam"/>
</dbReference>
<dbReference type="Gene3D" id="3.40.50.1240">
    <property type="entry name" value="Phosphoglycerate mutase-like"/>
    <property type="match status" value="1"/>
</dbReference>
<dbReference type="KEGG" id="rge:RGE_36280"/>
<dbReference type="RefSeq" id="WP_014429824.1">
    <property type="nucleotide sequence ID" value="NC_017075.1"/>
</dbReference>
<gene>
    <name evidence="1" type="ordered locus">RGE_36280</name>
</gene>
<proteinExistence type="predicted"/>
<reference evidence="1 2" key="1">
    <citation type="journal article" date="2012" name="J. Bacteriol.">
        <title>Complete genome sequence of phototrophic betaproteobacterium Rubrivivax gelatinosus IL144.</title>
        <authorList>
            <person name="Nagashima S."/>
            <person name="Kamimura A."/>
            <person name="Shimizu T."/>
            <person name="Nakamura-isaki S."/>
            <person name="Aono E."/>
            <person name="Sakamoto K."/>
            <person name="Ichikawa N."/>
            <person name="Nakazawa H."/>
            <person name="Sekine M."/>
            <person name="Yamazaki S."/>
            <person name="Fujita N."/>
            <person name="Shimada K."/>
            <person name="Hanada S."/>
            <person name="Nagashima K.V.P."/>
        </authorList>
    </citation>
    <scope>NUCLEOTIDE SEQUENCE [LARGE SCALE GENOMIC DNA]</scope>
    <source>
        <strain evidence="2">NBRC 100245 / IL144</strain>
    </source>
</reference>
<organism evidence="1 2">
    <name type="scientific">Rubrivivax gelatinosus (strain NBRC 100245 / IL144)</name>
    <dbReference type="NCBI Taxonomy" id="983917"/>
    <lineage>
        <taxon>Bacteria</taxon>
        <taxon>Pseudomonadati</taxon>
        <taxon>Pseudomonadota</taxon>
        <taxon>Betaproteobacteria</taxon>
        <taxon>Burkholderiales</taxon>
        <taxon>Sphaerotilaceae</taxon>
        <taxon>Rubrivivax</taxon>
    </lineage>
</organism>
<evidence type="ECO:0000313" key="2">
    <source>
        <dbReference type="Proteomes" id="UP000007883"/>
    </source>
</evidence>
<protein>
    <recommendedName>
        <fullName evidence="3">Phosphoglycerate mutase</fullName>
    </recommendedName>
</protein>
<sequence length="186" mass="20533">MTDSPLIMLIRHAENPREAETGVAADGTADPASLSVVGWQRAGALVRFFAAPWLPAIRRPQHVIAARSTPPGASVRPYATVTPLAQALGVTVDERWSTEDDPAQVAAALRALEGPVLVCWRHEALPVLADELLQRPDVPRRWPDERFDLVWLISRDGPSWTFAQLPQQLLPGDRSQPVPRRVPARR</sequence>
<dbReference type="AlphaFoldDB" id="I0HVD0"/>
<dbReference type="HOGENOM" id="CLU_085795_0_0_4"/>
<dbReference type="Proteomes" id="UP000007883">
    <property type="component" value="Chromosome"/>
</dbReference>
<dbReference type="PATRIC" id="fig|983917.3.peg.3547"/>
<evidence type="ECO:0008006" key="3">
    <source>
        <dbReference type="Google" id="ProtNLM"/>
    </source>
</evidence>
<accession>I0HVD0</accession>
<dbReference type="eggNOG" id="COG0406">
    <property type="taxonomic scope" value="Bacteria"/>
</dbReference>
<keyword evidence="2" id="KW-1185">Reference proteome</keyword>
<dbReference type="EMBL" id="AP012320">
    <property type="protein sequence ID" value="BAL96967.1"/>
    <property type="molecule type" value="Genomic_DNA"/>
</dbReference>
<name>I0HVD0_RUBGI</name>
<evidence type="ECO:0000313" key="1">
    <source>
        <dbReference type="EMBL" id="BAL96967.1"/>
    </source>
</evidence>